<dbReference type="InterPro" id="IPR016169">
    <property type="entry name" value="FAD-bd_PCMH_sub2"/>
</dbReference>
<dbReference type="InterPro" id="IPR036318">
    <property type="entry name" value="FAD-bd_PCMH-like_sf"/>
</dbReference>
<dbReference type="InterPro" id="IPR016167">
    <property type="entry name" value="FAD-bd_PCMH_sub1"/>
</dbReference>
<dbReference type="PANTHER" id="PTHR42659:SF9">
    <property type="entry name" value="XANTHINE DEHYDROGENASE FAD-BINDING SUBUNIT XDHB-RELATED"/>
    <property type="match status" value="1"/>
</dbReference>
<dbReference type="PROSITE" id="PS51387">
    <property type="entry name" value="FAD_PCMH"/>
    <property type="match status" value="1"/>
</dbReference>
<dbReference type="Gene3D" id="3.30.465.10">
    <property type="match status" value="2"/>
</dbReference>
<evidence type="ECO:0000259" key="1">
    <source>
        <dbReference type="PROSITE" id="PS51387"/>
    </source>
</evidence>
<dbReference type="InterPro" id="IPR002346">
    <property type="entry name" value="Mopterin_DH_FAD-bd"/>
</dbReference>
<dbReference type="EMBL" id="UOGD01000153">
    <property type="protein sequence ID" value="VAX19906.1"/>
    <property type="molecule type" value="Genomic_DNA"/>
</dbReference>
<reference evidence="2" key="1">
    <citation type="submission" date="2018-06" db="EMBL/GenBank/DDBJ databases">
        <authorList>
            <person name="Zhirakovskaya E."/>
        </authorList>
    </citation>
    <scope>NUCLEOTIDE SEQUENCE</scope>
</reference>
<dbReference type="GO" id="GO:0071949">
    <property type="term" value="F:FAD binding"/>
    <property type="evidence" value="ECO:0007669"/>
    <property type="project" value="InterPro"/>
</dbReference>
<dbReference type="Gene3D" id="3.30.390.50">
    <property type="entry name" value="CO dehydrogenase flavoprotein, C-terminal domain"/>
    <property type="match status" value="1"/>
</dbReference>
<dbReference type="Pfam" id="PF03450">
    <property type="entry name" value="CO_deh_flav_C"/>
    <property type="match status" value="1"/>
</dbReference>
<proteinExistence type="predicted"/>
<organism evidence="2">
    <name type="scientific">hydrothermal vent metagenome</name>
    <dbReference type="NCBI Taxonomy" id="652676"/>
    <lineage>
        <taxon>unclassified sequences</taxon>
        <taxon>metagenomes</taxon>
        <taxon>ecological metagenomes</taxon>
    </lineage>
</organism>
<dbReference type="Pfam" id="PF00941">
    <property type="entry name" value="FAD_binding_5"/>
    <property type="match status" value="1"/>
</dbReference>
<dbReference type="InterPro" id="IPR036683">
    <property type="entry name" value="CO_DH_flav_C_dom_sf"/>
</dbReference>
<dbReference type="AlphaFoldDB" id="A0A3B1BNJ1"/>
<dbReference type="InterPro" id="IPR051312">
    <property type="entry name" value="Diverse_Substr_Oxidored"/>
</dbReference>
<name>A0A3B1BNJ1_9ZZZZ</name>
<protein>
    <submittedName>
        <fullName evidence="2">Periplasmic aromatic aldehyde oxidoreductase, FAD binding subunit YagS</fullName>
    </submittedName>
</protein>
<dbReference type="InterPro" id="IPR005107">
    <property type="entry name" value="CO_DH_flav_C"/>
</dbReference>
<feature type="domain" description="FAD-binding PCMH-type" evidence="1">
    <location>
        <begin position="1"/>
        <end position="217"/>
    </location>
</feature>
<dbReference type="Gene3D" id="3.30.43.10">
    <property type="entry name" value="Uridine Diphospho-n-acetylenolpyruvylglucosamine Reductase, domain 2"/>
    <property type="match status" value="1"/>
</dbReference>
<evidence type="ECO:0000313" key="2">
    <source>
        <dbReference type="EMBL" id="VAX19906.1"/>
    </source>
</evidence>
<dbReference type="SMART" id="SM01092">
    <property type="entry name" value="CO_deh_flav_C"/>
    <property type="match status" value="1"/>
</dbReference>
<gene>
    <name evidence="2" type="ORF">MNBD_IGNAVI01-2566</name>
</gene>
<dbReference type="GO" id="GO:0016491">
    <property type="term" value="F:oxidoreductase activity"/>
    <property type="evidence" value="ECO:0007669"/>
    <property type="project" value="InterPro"/>
</dbReference>
<accession>A0A3B1BNJ1</accession>
<dbReference type="SUPFAM" id="SSF55447">
    <property type="entry name" value="CO dehydrogenase flavoprotein C-terminal domain-like"/>
    <property type="match status" value="1"/>
</dbReference>
<sequence>MIDFKYTQPNTLKDAVKVLSKNSVPSSGGTDLLGLLKNDILAPSQVVNLKNIKGLDKIEQVGNSIKIGALTHLTEISENELINRNFTALAQAASHVGSPQLRNMGTIGGNLTQRPRCWYFRGDFHCLKKGGDMCYAEIGQNKYHAVINGGPCYIVHPSDTAVVLLALNAVIITYSKIGEKRIPISDFFTLPDKDVTVENILAADEIITHIEIPLLPSGTSSAYIKFTERGAWDFAMVSVAAVIHHKNNKINSGRLAFGGVAPIPWNDKELDKKLNGLSLKADSITKFSKNVLTNADPLDHNGYKVPLARGLTIEVLSKFS</sequence>
<dbReference type="InterPro" id="IPR016166">
    <property type="entry name" value="FAD-bd_PCMH"/>
</dbReference>
<dbReference type="PANTHER" id="PTHR42659">
    <property type="entry name" value="XANTHINE DEHYDROGENASE SUBUNIT C-RELATED"/>
    <property type="match status" value="1"/>
</dbReference>
<dbReference type="SUPFAM" id="SSF56176">
    <property type="entry name" value="FAD-binding/transporter-associated domain-like"/>
    <property type="match status" value="1"/>
</dbReference>